<dbReference type="Pfam" id="PF19268">
    <property type="entry name" value="CIS_TMP"/>
    <property type="match status" value="2"/>
</dbReference>
<evidence type="ECO:0000313" key="1">
    <source>
        <dbReference type="EMBL" id="SFB53454.1"/>
    </source>
</evidence>
<keyword evidence="2" id="KW-1185">Reference proteome</keyword>
<sequence length="1423" mass="165484">MKYPENHQINKSIIDLKYHSRNQAIQNNAWLEDTCEGDLFPALEATMQEVFPGEYFLALDHLVIDLGVITQQELRAGFSDRVKIELKKQLQKLRSNSFGENYLNIDDSLPIDSNIRLNAISYYLQHGYFPSWSVHPPSLQELLDHLLNNSPKHFAEMIKKLGSRSYEFRKRIALEFTSKQIDRLIRILEPSDANWILDIREGLSEKVIENEGGEKQVLKDKLLNILILNYLLVESGSRFNKVIFTESLLNRLAHHYNIELSRLVNTIYTIVHLTEFRSALFEEFKETIVIIKDHLESDDSLTEIPREKQKNRSILEEILEMMGGIQHATKLGWDLWSDRQKLTYLLHQHTKFVLNLTEKQILSLLQILEGGQSESYNSLASTVFSEAIARDNNNRIEKKEYLKLSLLNWLEVDNHSVFGSKGSWFAALILTVNQKFQTDSISIERFEQIGKSNGVPTAKYILLFLQNPKSKVFFESHKKSFQKSNPDVEEALLGFWALDVKKTILYYLTSGAISTSQEMVSFQDLQKALGHLVAEKDEFLLELITSQDSNLESNSRLIKLFGALPNPTIISYFKSVFPVLKEYIDFLVPILNDQTNTKKREHLLSSLFSQFQHLKTHGIGNDNELISSFLMLFFDSTQSAKRNGKDVIDLHRANSFSNLIVDNFNYLYIENEAQQYLRILMLSPILLQGQHRKHFSTLHSKGLLGNNSTFKLRTRDYQIYRSLKKIAKLKSFKEQESFAKAKDYLDSFLYYSIERDFQKLHKLSLKWDYSKGKQKEIEQTVIQIWGRYSSHNRIVEKYFESQATKIPSLIGVIYFHLPISQRVLAKKAFKKHIPEKLLDSWGSEFLTENSNTKSIDFTNLFDFGSIGINSTHVPQVALDQISRLYSEISQKYFSSDISWNQWRSAIKKATLYALFWKGDQDPKLFLKAWLSNFESILEPTILHLQQSLELVKNIRNSNYMSSYLKDGILEILHSKSTSQDVSSFQETVLWIETYLFLERNGYLPWWSPKKSRAEFLIEYLQKISIENESTRKLMLSNFSAKSFQGQIKVLSIQNRQKLGVVFTAIPFLIFSEKELGGIQESFKLDLSKKISNPPSQSLAPLGKKESVISKQILHLKSVGSDYSEVLRKLTFRFDEELLIEELFGNSSFKIQLKELLRMAPFFFVGNLNPGTWRWLVFSFGWNQLLKKASPSDNRFFQFFLNYLERNHHKYAWKAIFLKVYQVDAFQKSTKKEVKKAVEFYLEKELNVFREESSPVLGDRVLLANAGVILCWPFLSQLFSLLEFTKGNRFESDEKQQKAALLIQFIAFGDVHFPEYEMVLNKILTGIPLENHLDRTILLEEKEKEMALTLFHGIRNNWDKMKSASVQAIRETFLQRAGYLTFEPTWLKLEVEKKGVDVLLDSIPWGLSMVKLPWMTRSLEIIWR</sequence>
<dbReference type="STRING" id="237018.SAMN04489723_11753"/>
<dbReference type="EMBL" id="FOKK01000017">
    <property type="protein sequence ID" value="SFB53454.1"/>
    <property type="molecule type" value="Genomic_DNA"/>
</dbReference>
<gene>
    <name evidence="1" type="ORF">SAMN04489723_11753</name>
</gene>
<dbReference type="RefSeq" id="WP_092900002.1">
    <property type="nucleotide sequence ID" value="NZ_FOKK01000017.1"/>
</dbReference>
<accession>A0A1I1BSN0</accession>
<reference evidence="1 2" key="1">
    <citation type="submission" date="2016-10" db="EMBL/GenBank/DDBJ databases">
        <authorList>
            <person name="de Groot N.N."/>
        </authorList>
    </citation>
    <scope>NUCLEOTIDE SEQUENCE [LARGE SCALE GENOMIC DNA]</scope>
    <source>
        <strain evidence="1 2">DSM 23399</strain>
    </source>
</reference>
<organism evidence="1 2">
    <name type="scientific">Algoriphagus aquimarinus</name>
    <dbReference type="NCBI Taxonomy" id="237018"/>
    <lineage>
        <taxon>Bacteria</taxon>
        <taxon>Pseudomonadati</taxon>
        <taxon>Bacteroidota</taxon>
        <taxon>Cytophagia</taxon>
        <taxon>Cytophagales</taxon>
        <taxon>Cyclobacteriaceae</taxon>
        <taxon>Algoriphagus</taxon>
    </lineage>
</organism>
<protein>
    <submittedName>
        <fullName evidence="1">Uncharacterized protein</fullName>
    </submittedName>
</protein>
<dbReference type="InterPro" id="IPR045538">
    <property type="entry name" value="CIS_TMP"/>
</dbReference>
<dbReference type="Proteomes" id="UP000198790">
    <property type="component" value="Unassembled WGS sequence"/>
</dbReference>
<dbReference type="OrthoDB" id="1488184at2"/>
<evidence type="ECO:0000313" key="2">
    <source>
        <dbReference type="Proteomes" id="UP000198790"/>
    </source>
</evidence>
<name>A0A1I1BSN0_9BACT</name>
<proteinExistence type="predicted"/>